<dbReference type="RefSeq" id="WP_007976275.1">
    <property type="nucleotide sequence ID" value="NZ_AEMG01000002.1"/>
</dbReference>
<dbReference type="Gene3D" id="1.10.10.10">
    <property type="entry name" value="Winged helix-like DNA-binding domain superfamily/Winged helix DNA-binding domain"/>
    <property type="match status" value="1"/>
</dbReference>
<dbReference type="PATRIC" id="fig|797209.4.peg.248"/>
<protein>
    <submittedName>
        <fullName evidence="6">Transcriptional regulator, HxlR family</fullName>
    </submittedName>
</protein>
<dbReference type="PANTHER" id="PTHR33204:SF18">
    <property type="entry name" value="TRANSCRIPTIONAL REGULATORY PROTEIN"/>
    <property type="match status" value="1"/>
</dbReference>
<dbReference type="Pfam" id="PF01638">
    <property type="entry name" value="HxlR"/>
    <property type="match status" value="1"/>
</dbReference>
<dbReference type="CDD" id="cd00090">
    <property type="entry name" value="HTH_ARSR"/>
    <property type="match status" value="1"/>
</dbReference>
<evidence type="ECO:0000313" key="5">
    <source>
        <dbReference type="EMBL" id="EFW93742.1"/>
    </source>
</evidence>
<keyword evidence="1" id="KW-0805">Transcription regulation</keyword>
<evidence type="ECO:0000313" key="6">
    <source>
        <dbReference type="EMBL" id="SHL49629.1"/>
    </source>
</evidence>
<evidence type="ECO:0000256" key="1">
    <source>
        <dbReference type="ARBA" id="ARBA00023015"/>
    </source>
</evidence>
<dbReference type="EMBL" id="AEMG01000002">
    <property type="protein sequence ID" value="EFW93742.1"/>
    <property type="molecule type" value="Genomic_DNA"/>
</dbReference>
<keyword evidence="3" id="KW-0804">Transcription</keyword>
<dbReference type="EMBL" id="FRAN01000007">
    <property type="protein sequence ID" value="SHL49629.1"/>
    <property type="molecule type" value="Genomic_DNA"/>
</dbReference>
<sequence>MSGDEFPDPEAVIERGRRYRDRLDEYGENQQKETVTELFTLLGRAYALPVLHLFSMNEGPLRFSDIEDRLDVSPTTLSKRLSELTEAGLLTRRSYDEIPPRVEYEPTDAANGLAPVFIHLYEWASVYDLYGEIGVPNEND</sequence>
<feature type="domain" description="HTH hxlR-type" evidence="4">
    <location>
        <begin position="33"/>
        <end position="132"/>
    </location>
</feature>
<reference evidence="5 7" key="1">
    <citation type="journal article" date="2014" name="ISME J.">
        <title>Trehalose/2-sulfotrehalose biosynthesis and glycine-betaine uptake are widely spread mechanisms for osmoadaptation in the Halobacteriales.</title>
        <authorList>
            <person name="Youssef N.H."/>
            <person name="Savage-Ashlock K.N."/>
            <person name="McCully A.L."/>
            <person name="Luedtke B."/>
            <person name="Shaw E.I."/>
            <person name="Hoff W.D."/>
            <person name="Elshahed M.S."/>
        </authorList>
    </citation>
    <scope>NUCLEOTIDE SEQUENCE [LARGE SCALE GENOMIC DNA]</scope>
    <source>
        <strain evidence="5 7">DX253</strain>
    </source>
</reference>
<keyword evidence="2" id="KW-0238">DNA-binding</keyword>
<name>E7QMU7_HALPU</name>
<dbReference type="SUPFAM" id="SSF46785">
    <property type="entry name" value="Winged helix' DNA-binding domain"/>
    <property type="match status" value="1"/>
</dbReference>
<evidence type="ECO:0000259" key="4">
    <source>
        <dbReference type="PROSITE" id="PS51118"/>
    </source>
</evidence>
<dbReference type="InterPro" id="IPR002577">
    <property type="entry name" value="HTH_HxlR"/>
</dbReference>
<evidence type="ECO:0000256" key="2">
    <source>
        <dbReference type="ARBA" id="ARBA00023125"/>
    </source>
</evidence>
<dbReference type="InterPro" id="IPR011991">
    <property type="entry name" value="ArsR-like_HTH"/>
</dbReference>
<dbReference type="InterPro" id="IPR036388">
    <property type="entry name" value="WH-like_DNA-bd_sf"/>
</dbReference>
<dbReference type="Proteomes" id="UP000184203">
    <property type="component" value="Unassembled WGS sequence"/>
</dbReference>
<dbReference type="PROSITE" id="PS51118">
    <property type="entry name" value="HTH_HXLR"/>
    <property type="match status" value="1"/>
</dbReference>
<keyword evidence="8" id="KW-1185">Reference proteome</keyword>
<evidence type="ECO:0000313" key="8">
    <source>
        <dbReference type="Proteomes" id="UP000184203"/>
    </source>
</evidence>
<evidence type="ECO:0000313" key="7">
    <source>
        <dbReference type="Proteomes" id="UP000003751"/>
    </source>
</evidence>
<organism evidence="5 7">
    <name type="scientific">Haladaptatus paucihalophilus DX253</name>
    <dbReference type="NCBI Taxonomy" id="797209"/>
    <lineage>
        <taxon>Archaea</taxon>
        <taxon>Methanobacteriati</taxon>
        <taxon>Methanobacteriota</taxon>
        <taxon>Stenosarchaea group</taxon>
        <taxon>Halobacteria</taxon>
        <taxon>Halobacteriales</taxon>
        <taxon>Haladaptataceae</taxon>
        <taxon>Haladaptatus</taxon>
    </lineage>
</organism>
<gene>
    <name evidence="6" type="ORF">SAMN05444342_3966</name>
    <name evidence="5" type="ORF">ZOD2009_01325</name>
</gene>
<dbReference type="AlphaFoldDB" id="E7QMU7"/>
<dbReference type="InterPro" id="IPR036390">
    <property type="entry name" value="WH_DNA-bd_sf"/>
</dbReference>
<dbReference type="OrthoDB" id="10490at2157"/>
<proteinExistence type="predicted"/>
<reference evidence="6" key="3">
    <citation type="submission" date="2016-11" db="EMBL/GenBank/DDBJ databases">
        <authorList>
            <person name="Jaros S."/>
            <person name="Januszkiewicz K."/>
            <person name="Wedrychowicz H."/>
        </authorList>
    </citation>
    <scope>NUCLEOTIDE SEQUENCE [LARGE SCALE GENOMIC DNA]</scope>
    <source>
        <strain evidence="6">DX253</strain>
    </source>
</reference>
<dbReference type="STRING" id="797209.GCA_000376445_01944"/>
<dbReference type="eggNOG" id="arCOG01057">
    <property type="taxonomic scope" value="Archaea"/>
</dbReference>
<dbReference type="GO" id="GO:0003677">
    <property type="term" value="F:DNA binding"/>
    <property type="evidence" value="ECO:0007669"/>
    <property type="project" value="UniProtKB-KW"/>
</dbReference>
<accession>E7QMU7</accession>
<evidence type="ECO:0000256" key="3">
    <source>
        <dbReference type="ARBA" id="ARBA00023163"/>
    </source>
</evidence>
<dbReference type="PANTHER" id="PTHR33204">
    <property type="entry name" value="TRANSCRIPTIONAL REGULATOR, MARR FAMILY"/>
    <property type="match status" value="1"/>
</dbReference>
<reference evidence="8" key="2">
    <citation type="submission" date="2016-11" db="EMBL/GenBank/DDBJ databases">
        <authorList>
            <person name="Varghese N."/>
            <person name="Submissions S."/>
        </authorList>
    </citation>
    <scope>NUCLEOTIDE SEQUENCE [LARGE SCALE GENOMIC DNA]</scope>
    <source>
        <strain evidence="8">DX253</strain>
    </source>
</reference>
<dbReference type="Proteomes" id="UP000003751">
    <property type="component" value="Unassembled WGS sequence"/>
</dbReference>